<protein>
    <submittedName>
        <fullName evidence="9">NTP transferase domain-containing protein</fullName>
    </submittedName>
</protein>
<dbReference type="RefSeq" id="WP_207337661.1">
    <property type="nucleotide sequence ID" value="NZ_JAFMYU010000022.1"/>
</dbReference>
<keyword evidence="1" id="KW-0963">Cytoplasm</keyword>
<comment type="caution">
    <text evidence="9">The sequence shown here is derived from an EMBL/GenBank/DDBJ whole genome shotgun (WGS) entry which is preliminary data.</text>
</comment>
<keyword evidence="2 9" id="KW-0808">Transferase</keyword>
<dbReference type="InterPro" id="IPR029044">
    <property type="entry name" value="Nucleotide-diphossugar_trans"/>
</dbReference>
<keyword evidence="7" id="KW-0501">Molybdenum cofactor biosynthesis</keyword>
<evidence type="ECO:0000256" key="6">
    <source>
        <dbReference type="ARBA" id="ARBA00023134"/>
    </source>
</evidence>
<evidence type="ECO:0000313" key="10">
    <source>
        <dbReference type="Proteomes" id="UP000664795"/>
    </source>
</evidence>
<feature type="domain" description="MobA-like NTP transferase" evidence="8">
    <location>
        <begin position="17"/>
        <end position="171"/>
    </location>
</feature>
<keyword evidence="10" id="KW-1185">Reference proteome</keyword>
<organism evidence="9 10">
    <name type="scientific">Fibrella aquatilis</name>
    <dbReference type="NCBI Taxonomy" id="2817059"/>
    <lineage>
        <taxon>Bacteria</taxon>
        <taxon>Pseudomonadati</taxon>
        <taxon>Bacteroidota</taxon>
        <taxon>Cytophagia</taxon>
        <taxon>Cytophagales</taxon>
        <taxon>Spirosomataceae</taxon>
        <taxon>Fibrella</taxon>
    </lineage>
</organism>
<reference evidence="9 10" key="1">
    <citation type="submission" date="2021-03" db="EMBL/GenBank/DDBJ databases">
        <title>Fibrella sp. HMF5036 genome sequencing and assembly.</title>
        <authorList>
            <person name="Kang H."/>
            <person name="Kim H."/>
            <person name="Bae S."/>
            <person name="Joh K."/>
        </authorList>
    </citation>
    <scope>NUCLEOTIDE SEQUENCE [LARGE SCALE GENOMIC DNA]</scope>
    <source>
        <strain evidence="9 10">HMF5036</strain>
    </source>
</reference>
<keyword evidence="3" id="KW-0479">Metal-binding</keyword>
<keyword evidence="6" id="KW-0342">GTP-binding</keyword>
<keyword evidence="5" id="KW-0460">Magnesium</keyword>
<dbReference type="PANTHER" id="PTHR19136">
    <property type="entry name" value="MOLYBDENUM COFACTOR GUANYLYLTRANSFERASE"/>
    <property type="match status" value="1"/>
</dbReference>
<dbReference type="CDD" id="cd02503">
    <property type="entry name" value="MobA"/>
    <property type="match status" value="1"/>
</dbReference>
<gene>
    <name evidence="9" type="ORF">J2I48_21985</name>
</gene>
<evidence type="ECO:0000256" key="5">
    <source>
        <dbReference type="ARBA" id="ARBA00022842"/>
    </source>
</evidence>
<sequence>MNPDADLASGRLIPLYGLVLMGGQSRRMGRDKSGIVYHQKPQREHLTDLLAPLCERVYWSVNQSQFNQFTYSHLLLDNQPDSGPLGGLVTAFQTYPNAAWLVVPCDLPNLDTPTLSALLMGRNPSAIATAFWDSDHRGPEPLVSLWEPTAGPLLTHFYQSGQRSPRRFLLDHNVHLLTAPGGRVFENVNE</sequence>
<dbReference type="Proteomes" id="UP000664795">
    <property type="component" value="Unassembled WGS sequence"/>
</dbReference>
<dbReference type="PANTHER" id="PTHR19136:SF81">
    <property type="entry name" value="MOLYBDENUM COFACTOR GUANYLYLTRANSFERASE"/>
    <property type="match status" value="1"/>
</dbReference>
<dbReference type="InterPro" id="IPR025877">
    <property type="entry name" value="MobA-like_NTP_Trfase"/>
</dbReference>
<dbReference type="GO" id="GO:0005525">
    <property type="term" value="F:GTP binding"/>
    <property type="evidence" value="ECO:0007669"/>
    <property type="project" value="UniProtKB-KW"/>
</dbReference>
<dbReference type="GO" id="GO:0006777">
    <property type="term" value="P:Mo-molybdopterin cofactor biosynthetic process"/>
    <property type="evidence" value="ECO:0007669"/>
    <property type="project" value="UniProtKB-KW"/>
</dbReference>
<accession>A0A939G7M2</accession>
<dbReference type="Gene3D" id="3.90.550.10">
    <property type="entry name" value="Spore Coat Polysaccharide Biosynthesis Protein SpsA, Chain A"/>
    <property type="match status" value="1"/>
</dbReference>
<name>A0A939G7M2_9BACT</name>
<evidence type="ECO:0000256" key="7">
    <source>
        <dbReference type="ARBA" id="ARBA00023150"/>
    </source>
</evidence>
<dbReference type="AlphaFoldDB" id="A0A939G7M2"/>
<dbReference type="EMBL" id="JAFMYU010000022">
    <property type="protein sequence ID" value="MBO0933694.1"/>
    <property type="molecule type" value="Genomic_DNA"/>
</dbReference>
<evidence type="ECO:0000259" key="8">
    <source>
        <dbReference type="Pfam" id="PF12804"/>
    </source>
</evidence>
<dbReference type="GO" id="GO:0046872">
    <property type="term" value="F:metal ion binding"/>
    <property type="evidence" value="ECO:0007669"/>
    <property type="project" value="UniProtKB-KW"/>
</dbReference>
<evidence type="ECO:0000313" key="9">
    <source>
        <dbReference type="EMBL" id="MBO0933694.1"/>
    </source>
</evidence>
<dbReference type="Pfam" id="PF12804">
    <property type="entry name" value="NTP_transf_3"/>
    <property type="match status" value="1"/>
</dbReference>
<evidence type="ECO:0000256" key="1">
    <source>
        <dbReference type="ARBA" id="ARBA00022490"/>
    </source>
</evidence>
<dbReference type="GO" id="GO:0016779">
    <property type="term" value="F:nucleotidyltransferase activity"/>
    <property type="evidence" value="ECO:0007669"/>
    <property type="project" value="UniProtKB-ARBA"/>
</dbReference>
<dbReference type="InterPro" id="IPR013482">
    <property type="entry name" value="Molybde_CF_guanTrfase"/>
</dbReference>
<evidence type="ECO:0000256" key="3">
    <source>
        <dbReference type="ARBA" id="ARBA00022723"/>
    </source>
</evidence>
<evidence type="ECO:0000256" key="4">
    <source>
        <dbReference type="ARBA" id="ARBA00022741"/>
    </source>
</evidence>
<keyword evidence="4" id="KW-0547">Nucleotide-binding</keyword>
<evidence type="ECO:0000256" key="2">
    <source>
        <dbReference type="ARBA" id="ARBA00022679"/>
    </source>
</evidence>
<proteinExistence type="predicted"/>
<dbReference type="SUPFAM" id="SSF53448">
    <property type="entry name" value="Nucleotide-diphospho-sugar transferases"/>
    <property type="match status" value="1"/>
</dbReference>